<evidence type="ECO:0000313" key="3">
    <source>
        <dbReference type="EMBL" id="RIB05043.1"/>
    </source>
</evidence>
<dbReference type="Proteomes" id="UP000266673">
    <property type="component" value="Unassembled WGS sequence"/>
</dbReference>
<dbReference type="InterPro" id="IPR036397">
    <property type="entry name" value="RNaseH_sf"/>
</dbReference>
<accession>A0A397UCG4</accession>
<keyword evidence="1" id="KW-0472">Membrane</keyword>
<reference evidence="3 4" key="1">
    <citation type="submission" date="2018-06" db="EMBL/GenBank/DDBJ databases">
        <title>Comparative genomics reveals the genomic features of Rhizophagus irregularis, R. cerebriforme, R. diaphanum and Gigaspora rosea, and their symbiotic lifestyle signature.</title>
        <authorList>
            <person name="Morin E."/>
            <person name="San Clemente H."/>
            <person name="Chen E.C.H."/>
            <person name="De La Providencia I."/>
            <person name="Hainaut M."/>
            <person name="Kuo A."/>
            <person name="Kohler A."/>
            <person name="Murat C."/>
            <person name="Tang N."/>
            <person name="Roy S."/>
            <person name="Loubradou J."/>
            <person name="Henrissat B."/>
            <person name="Grigoriev I.V."/>
            <person name="Corradi N."/>
            <person name="Roux C."/>
            <person name="Martin F.M."/>
        </authorList>
    </citation>
    <scope>NUCLEOTIDE SEQUENCE [LARGE SCALE GENOMIC DNA]</scope>
    <source>
        <strain evidence="3 4">DAOM 194757</strain>
    </source>
</reference>
<proteinExistence type="predicted"/>
<feature type="transmembrane region" description="Helical" evidence="1">
    <location>
        <begin position="283"/>
        <end position="303"/>
    </location>
</feature>
<dbReference type="AlphaFoldDB" id="A0A397UCG4"/>
<sequence>MWNSLIDKLLLKLLIKIDIITDKTIYAENKFKLDYGSILEIKVLKNGDILLVCQLSIQIYTIDHSEEDFKIKLIYCWCDELEFENIFEVPKFLKHSIINLLTLFKKNSLKSYRHQLLLHLLIKVYTGRSSGVRSEKLSIIKSYGKDIVRLSLKREWYFDQIKLNELPNYCYCLSLSMLKKDLAAILVPTITSLIWLHDKTLSTWITTIAAFLLEIKFLLFFCTLDYFGTYFAIMIGVAQKGFSFLVVLGILVLAFAHSLHLLLRPTSDLSYVSSRVLKNNWTLAFLLVIFSFFTTVYLLNLFISLLGNAIDDRNNEEYFLQLRGEILSEIELFWMLPHQRRKTNWFPEILWYRASVKELKKYIETVEDKKSLDSRILEISETEDSEEKLKKLIDETLTNKINDAKLSRTISTSTLLHPQLYTRNPTSIPILPNLLIPTAQIPSFFHSSPALDTLQSICHYNSHLTELTFYTDGSVIDLGNSQCSMGIGWIQLHNQNILYTFQSQIKFWPCSFKAELVAVLSAISTAPKNCSIQIFTDSQSIISKYSSLIHTMPLSKPFNIPYWPIWNTLLNFIRSYNLNITFHKVIAHQNDEFNNKADQLARCHQTALYLLFDSQNIYNHNFTLSVDNISIELPIHHYDLPALYILHRRNPSYSNTCHLCQQASELLYWIICPTSKPLFQLIKDSLAHILSPNKLEITNLAAENLYTQIMNLNSF</sequence>
<evidence type="ECO:0000313" key="4">
    <source>
        <dbReference type="Proteomes" id="UP000266673"/>
    </source>
</evidence>
<evidence type="ECO:0000256" key="1">
    <source>
        <dbReference type="SAM" id="Phobius"/>
    </source>
</evidence>
<dbReference type="InterPro" id="IPR002156">
    <property type="entry name" value="RNaseH_domain"/>
</dbReference>
<dbReference type="Pfam" id="PF00075">
    <property type="entry name" value="RNase_H"/>
    <property type="match status" value="1"/>
</dbReference>
<keyword evidence="4" id="KW-1185">Reference proteome</keyword>
<protein>
    <recommendedName>
        <fullName evidence="2">RNase H type-1 domain-containing protein</fullName>
    </recommendedName>
</protein>
<comment type="caution">
    <text evidence="3">The sequence shown here is derived from an EMBL/GenBank/DDBJ whole genome shotgun (WGS) entry which is preliminary data.</text>
</comment>
<organism evidence="3 4">
    <name type="scientific">Gigaspora rosea</name>
    <dbReference type="NCBI Taxonomy" id="44941"/>
    <lineage>
        <taxon>Eukaryota</taxon>
        <taxon>Fungi</taxon>
        <taxon>Fungi incertae sedis</taxon>
        <taxon>Mucoromycota</taxon>
        <taxon>Glomeromycotina</taxon>
        <taxon>Glomeromycetes</taxon>
        <taxon>Diversisporales</taxon>
        <taxon>Gigasporaceae</taxon>
        <taxon>Gigaspora</taxon>
    </lineage>
</organism>
<keyword evidence="1" id="KW-1133">Transmembrane helix</keyword>
<evidence type="ECO:0000259" key="2">
    <source>
        <dbReference type="PROSITE" id="PS50879"/>
    </source>
</evidence>
<dbReference type="GO" id="GO:0004523">
    <property type="term" value="F:RNA-DNA hybrid ribonuclease activity"/>
    <property type="evidence" value="ECO:0007669"/>
    <property type="project" value="InterPro"/>
</dbReference>
<dbReference type="SUPFAM" id="SSF53098">
    <property type="entry name" value="Ribonuclease H-like"/>
    <property type="match status" value="1"/>
</dbReference>
<dbReference type="OrthoDB" id="2435398at2759"/>
<dbReference type="EMBL" id="QKWP01002060">
    <property type="protein sequence ID" value="RIB05043.1"/>
    <property type="molecule type" value="Genomic_DNA"/>
</dbReference>
<feature type="domain" description="RNase H type-1" evidence="2">
    <location>
        <begin position="463"/>
        <end position="606"/>
    </location>
</feature>
<dbReference type="PROSITE" id="PS50879">
    <property type="entry name" value="RNASE_H_1"/>
    <property type="match status" value="1"/>
</dbReference>
<dbReference type="Gene3D" id="3.30.420.10">
    <property type="entry name" value="Ribonuclease H-like superfamily/Ribonuclease H"/>
    <property type="match status" value="1"/>
</dbReference>
<feature type="transmembrane region" description="Helical" evidence="1">
    <location>
        <begin position="244"/>
        <end position="263"/>
    </location>
</feature>
<dbReference type="InterPro" id="IPR012337">
    <property type="entry name" value="RNaseH-like_sf"/>
</dbReference>
<name>A0A397UCG4_9GLOM</name>
<dbReference type="GO" id="GO:0003676">
    <property type="term" value="F:nucleic acid binding"/>
    <property type="evidence" value="ECO:0007669"/>
    <property type="project" value="InterPro"/>
</dbReference>
<feature type="transmembrane region" description="Helical" evidence="1">
    <location>
        <begin position="217"/>
        <end position="237"/>
    </location>
</feature>
<keyword evidence="1" id="KW-0812">Transmembrane</keyword>
<gene>
    <name evidence="3" type="ORF">C2G38_2254036</name>
</gene>